<proteinExistence type="predicted"/>
<evidence type="ECO:0000313" key="2">
    <source>
        <dbReference type="Proteomes" id="UP001501638"/>
    </source>
</evidence>
<dbReference type="Pfam" id="PF21813">
    <property type="entry name" value="DUF6882"/>
    <property type="match status" value="1"/>
</dbReference>
<evidence type="ECO:0000313" key="1">
    <source>
        <dbReference type="EMBL" id="GAA2430448.1"/>
    </source>
</evidence>
<dbReference type="RefSeq" id="WP_344320991.1">
    <property type="nucleotide sequence ID" value="NZ_BAAASZ010000008.1"/>
</dbReference>
<reference evidence="2" key="1">
    <citation type="journal article" date="2019" name="Int. J. Syst. Evol. Microbiol.">
        <title>The Global Catalogue of Microorganisms (GCM) 10K type strain sequencing project: providing services to taxonomists for standard genome sequencing and annotation.</title>
        <authorList>
            <consortium name="The Broad Institute Genomics Platform"/>
            <consortium name="The Broad Institute Genome Sequencing Center for Infectious Disease"/>
            <person name="Wu L."/>
            <person name="Ma J."/>
        </authorList>
    </citation>
    <scope>NUCLEOTIDE SEQUENCE [LARGE SCALE GENOMIC DNA]</scope>
    <source>
        <strain evidence="2">JCM 6305</strain>
    </source>
</reference>
<keyword evidence="2" id="KW-1185">Reference proteome</keyword>
<organism evidence="1 2">
    <name type="scientific">Streptomyces macrosporus</name>
    <dbReference type="NCBI Taxonomy" id="44032"/>
    <lineage>
        <taxon>Bacteria</taxon>
        <taxon>Bacillati</taxon>
        <taxon>Actinomycetota</taxon>
        <taxon>Actinomycetes</taxon>
        <taxon>Kitasatosporales</taxon>
        <taxon>Streptomycetaceae</taxon>
        <taxon>Streptomyces</taxon>
    </lineage>
</organism>
<name>A0ABP5WMM9_9ACTN</name>
<comment type="caution">
    <text evidence="1">The sequence shown here is derived from an EMBL/GenBank/DDBJ whole genome shotgun (WGS) entry which is preliminary data.</text>
</comment>
<protein>
    <submittedName>
        <fullName evidence="1">Uncharacterized protein</fullName>
    </submittedName>
</protein>
<accession>A0ABP5WMM9</accession>
<dbReference type="InterPro" id="IPR049249">
    <property type="entry name" value="DUF6882"/>
</dbReference>
<dbReference type="EMBL" id="BAAASZ010000008">
    <property type="protein sequence ID" value="GAA2430448.1"/>
    <property type="molecule type" value="Genomic_DNA"/>
</dbReference>
<sequence>MTTLPDSFSDELLALARPNLAWTVEQMDLFDRLVPHGPTRFDLEAPLVGRSGVALSGQLVASYAADGTWLWAWANNGIADTPGAAASRELRAIGERQGVSELTKPLLDLNGFPNARLAADHLLLICMGLLDGRGAAVTAVNERGWAFLVVDDPAVPRAEPRPARLAHALRAGPAMLPGPALPAVRGWFARHGVEPEYGPGAVVGTLPDGDRVVVGLDGGTVTAVEVTGPDGGVPLSAAAPEQHLIDPTPDPQSLVRMFPRALLPVVTREIAFSLRDTRGMIEFAGEHLAFDGRAPLWDEAAGLLVFPGGGLACRPLGRYAPEERWFEWAPGTEDVREALRRAAGLPDGADLPELAPGRLDLAPYAAPESVAVALARTGARVSGRVFTSLGDLFLAVVDPRLPAPAVDPGAAAEEIRAGAGWLQGLTPPEDRPRVMREAAVAYFERAGMQVWHHGEPDFLSGVAGLYEVRVFFAPDGTVTDTSWGTLMTPQS</sequence>
<gene>
    <name evidence="1" type="ORF">GCM10010405_11600</name>
</gene>
<dbReference type="Proteomes" id="UP001501638">
    <property type="component" value="Unassembled WGS sequence"/>
</dbReference>